<comment type="caution">
    <text evidence="6">The sequence shown here is derived from an EMBL/GenBank/DDBJ whole genome shotgun (WGS) entry which is preliminary data.</text>
</comment>
<feature type="domain" description="NADH-ubiquinone oxidoreductase 51kDa subunit FMN-binding" evidence="5">
    <location>
        <begin position="42"/>
        <end position="141"/>
    </location>
</feature>
<dbReference type="PANTHER" id="PTHR43578">
    <property type="entry name" value="NADH-QUINONE OXIDOREDUCTASE SUBUNIT F"/>
    <property type="match status" value="1"/>
</dbReference>
<dbReference type="GO" id="GO:0046872">
    <property type="term" value="F:metal ion binding"/>
    <property type="evidence" value="ECO:0007669"/>
    <property type="project" value="UniProtKB-KW"/>
</dbReference>
<protein>
    <submittedName>
        <fullName evidence="6">NADH-quinone oxidoreductase subunit F</fullName>
        <ecNumber evidence="6">1.6.5.11</ecNumber>
    </submittedName>
</protein>
<reference evidence="6" key="1">
    <citation type="submission" date="2020-04" db="EMBL/GenBank/DDBJ databases">
        <authorList>
            <person name="Zhang T."/>
        </authorList>
    </citation>
    <scope>NUCLEOTIDE SEQUENCE</scope>
    <source>
        <strain evidence="6">HKST-UBA01</strain>
    </source>
</reference>
<keyword evidence="4" id="KW-0411">Iron-sulfur</keyword>
<keyword evidence="6" id="KW-0560">Oxidoreductase</keyword>
<keyword evidence="1" id="KW-0004">4Fe-4S</keyword>
<organism evidence="6 7">
    <name type="scientific">Eiseniibacteriota bacterium</name>
    <dbReference type="NCBI Taxonomy" id="2212470"/>
    <lineage>
        <taxon>Bacteria</taxon>
        <taxon>Candidatus Eiseniibacteriota</taxon>
    </lineage>
</organism>
<evidence type="ECO:0000313" key="6">
    <source>
        <dbReference type="EMBL" id="MCA9730454.1"/>
    </source>
</evidence>
<dbReference type="GO" id="GO:0016491">
    <property type="term" value="F:oxidoreductase activity"/>
    <property type="evidence" value="ECO:0007669"/>
    <property type="project" value="UniProtKB-KW"/>
</dbReference>
<evidence type="ECO:0000256" key="2">
    <source>
        <dbReference type="ARBA" id="ARBA00022723"/>
    </source>
</evidence>
<feature type="non-terminal residue" evidence="6">
    <location>
        <position position="158"/>
    </location>
</feature>
<evidence type="ECO:0000256" key="3">
    <source>
        <dbReference type="ARBA" id="ARBA00023004"/>
    </source>
</evidence>
<dbReference type="AlphaFoldDB" id="A0A956RTD7"/>
<evidence type="ECO:0000313" key="7">
    <source>
        <dbReference type="Proteomes" id="UP000697710"/>
    </source>
</evidence>
<dbReference type="InterPro" id="IPR011538">
    <property type="entry name" value="Nuo51_FMN-bd"/>
</dbReference>
<dbReference type="InterPro" id="IPR037225">
    <property type="entry name" value="Nuo51_FMN-bd_sf"/>
</dbReference>
<dbReference type="Gene3D" id="3.40.50.11540">
    <property type="entry name" value="NADH-ubiquinone oxidoreductase 51kDa subunit"/>
    <property type="match status" value="1"/>
</dbReference>
<evidence type="ECO:0000256" key="4">
    <source>
        <dbReference type="ARBA" id="ARBA00023014"/>
    </source>
</evidence>
<dbReference type="EC" id="1.6.5.11" evidence="6"/>
<dbReference type="GO" id="GO:0051539">
    <property type="term" value="F:4 iron, 4 sulfur cluster binding"/>
    <property type="evidence" value="ECO:0007669"/>
    <property type="project" value="UniProtKB-KW"/>
</dbReference>
<dbReference type="Pfam" id="PF01512">
    <property type="entry name" value="Complex1_51K"/>
    <property type="match status" value="1"/>
</dbReference>
<keyword evidence="2" id="KW-0479">Metal-binding</keyword>
<reference evidence="6" key="2">
    <citation type="journal article" date="2021" name="Microbiome">
        <title>Successional dynamics and alternative stable states in a saline activated sludge microbial community over 9 years.</title>
        <authorList>
            <person name="Wang Y."/>
            <person name="Ye J."/>
            <person name="Ju F."/>
            <person name="Liu L."/>
            <person name="Boyd J.A."/>
            <person name="Deng Y."/>
            <person name="Parks D.H."/>
            <person name="Jiang X."/>
            <person name="Yin X."/>
            <person name="Woodcroft B.J."/>
            <person name="Tyson G.W."/>
            <person name="Hugenholtz P."/>
            <person name="Polz M.F."/>
            <person name="Zhang T."/>
        </authorList>
    </citation>
    <scope>NUCLEOTIDE SEQUENCE</scope>
    <source>
        <strain evidence="6">HKST-UBA01</strain>
    </source>
</reference>
<sequence>MLTKYRHEKDCHTLDFYRGHGGYEQAKKAIQEWKPDDLIEEVKKSNLRGRGGAGFPTGVKWGFVPKQTDKPKYLAVNADESEPGTFKDRVIIETNPHLLLEGITIASWAVGIHNAYIYIRGELVFGYRQLVQAVKEAYAAGLLGKGLFGSGFDLDVTV</sequence>
<dbReference type="Gene3D" id="6.10.250.1450">
    <property type="match status" value="1"/>
</dbReference>
<gene>
    <name evidence="6" type="ORF">KC729_22440</name>
</gene>
<evidence type="ECO:0000259" key="5">
    <source>
        <dbReference type="Pfam" id="PF01512"/>
    </source>
</evidence>
<name>A0A956RTD7_UNCEI</name>
<dbReference type="PANTHER" id="PTHR43578:SF3">
    <property type="entry name" value="NADH-QUINONE OXIDOREDUCTASE SUBUNIT F"/>
    <property type="match status" value="1"/>
</dbReference>
<proteinExistence type="predicted"/>
<dbReference type="EMBL" id="JAGQHR010001225">
    <property type="protein sequence ID" value="MCA9730454.1"/>
    <property type="molecule type" value="Genomic_DNA"/>
</dbReference>
<dbReference type="SUPFAM" id="SSF142019">
    <property type="entry name" value="Nqo1 FMN-binding domain-like"/>
    <property type="match status" value="1"/>
</dbReference>
<dbReference type="Proteomes" id="UP000697710">
    <property type="component" value="Unassembled WGS sequence"/>
</dbReference>
<accession>A0A956RTD7</accession>
<keyword evidence="3" id="KW-0408">Iron</keyword>
<evidence type="ECO:0000256" key="1">
    <source>
        <dbReference type="ARBA" id="ARBA00022485"/>
    </source>
</evidence>